<dbReference type="Gene3D" id="3.20.20.120">
    <property type="entry name" value="Enolase-like C-terminal domain"/>
    <property type="match status" value="1"/>
</dbReference>
<protein>
    <submittedName>
        <fullName evidence="2">Uncharacterized protein</fullName>
    </submittedName>
</protein>
<dbReference type="SUPFAM" id="SSF51604">
    <property type="entry name" value="Enolase C-terminal domain-like"/>
    <property type="match status" value="1"/>
</dbReference>
<keyword evidence="1" id="KW-0479">Metal-binding</keyword>
<reference evidence="2 3" key="1">
    <citation type="submission" date="2019-06" db="EMBL/GenBank/DDBJ databases">
        <title>Genome sequence analysis of &gt;100 Bacillus licheniformis strains suggests intrinsic resistance to this species.</title>
        <authorList>
            <person name="Wels M."/>
            <person name="Siezen R.J."/>
            <person name="Johansen E."/>
            <person name="Stuer-Lauridsen B."/>
            <person name="Bjerre K."/>
            <person name="Nielsen B.K.K."/>
        </authorList>
    </citation>
    <scope>NUCLEOTIDE SEQUENCE [LARGE SCALE GENOMIC DNA]</scope>
    <source>
        <strain evidence="2 3">BAC-15381</strain>
    </source>
</reference>
<gene>
    <name evidence="2" type="ORF">CHCC15381_1917</name>
</gene>
<dbReference type="EMBL" id="NILF01000045">
    <property type="protein sequence ID" value="TWL36930.1"/>
    <property type="molecule type" value="Genomic_DNA"/>
</dbReference>
<name>A0ABY3FU22_9BACI</name>
<sequence>MTKFDFDAPLMLKKDIVEGGIRYHGGTITIPDAPGLGITKVNH</sequence>
<evidence type="ECO:0000313" key="2">
    <source>
        <dbReference type="EMBL" id="TWL36930.1"/>
    </source>
</evidence>
<keyword evidence="3" id="KW-1185">Reference proteome</keyword>
<comment type="caution">
    <text evidence="2">The sequence shown here is derived from an EMBL/GenBank/DDBJ whole genome shotgun (WGS) entry which is preliminary data.</text>
</comment>
<evidence type="ECO:0000256" key="1">
    <source>
        <dbReference type="ARBA" id="ARBA00022723"/>
    </source>
</evidence>
<organism evidence="2 3">
    <name type="scientific">Bacillus paralicheniformis</name>
    <dbReference type="NCBI Taxonomy" id="1648923"/>
    <lineage>
        <taxon>Bacteria</taxon>
        <taxon>Bacillati</taxon>
        <taxon>Bacillota</taxon>
        <taxon>Bacilli</taxon>
        <taxon>Bacillales</taxon>
        <taxon>Bacillaceae</taxon>
        <taxon>Bacillus</taxon>
    </lineage>
</organism>
<proteinExistence type="predicted"/>
<dbReference type="Proteomes" id="UP000429980">
    <property type="component" value="Unassembled WGS sequence"/>
</dbReference>
<dbReference type="InterPro" id="IPR036849">
    <property type="entry name" value="Enolase-like_C_sf"/>
</dbReference>
<evidence type="ECO:0000313" key="3">
    <source>
        <dbReference type="Proteomes" id="UP000429980"/>
    </source>
</evidence>
<accession>A0ABY3FU22</accession>